<evidence type="ECO:0000313" key="3">
    <source>
        <dbReference type="EMBL" id="KMW70695.1"/>
    </source>
</evidence>
<dbReference type="RefSeq" id="WP_049558560.1">
    <property type="nucleotide sequence ID" value="NZ_LATL02000081.1"/>
</dbReference>
<comment type="caution">
    <text evidence="3">The sequence shown here is derived from an EMBL/GenBank/DDBJ whole genome shotgun (WGS) entry which is preliminary data.</text>
</comment>
<dbReference type="Gene3D" id="3.40.50.720">
    <property type="entry name" value="NAD(P)-binding Rossmann-like Domain"/>
    <property type="match status" value="1"/>
</dbReference>
<gene>
    <name evidence="3" type="ORF">WN50_33320</name>
</gene>
<dbReference type="Proteomes" id="UP000033607">
    <property type="component" value="Unassembled WGS sequence"/>
</dbReference>
<evidence type="ECO:0000313" key="4">
    <source>
        <dbReference type="Proteomes" id="UP000033607"/>
    </source>
</evidence>
<dbReference type="Gene3D" id="3.40.50.300">
    <property type="entry name" value="P-loop containing nucleotide triphosphate hydrolases"/>
    <property type="match status" value="1"/>
</dbReference>
<evidence type="ECO:0000259" key="1">
    <source>
        <dbReference type="Pfam" id="PF07755"/>
    </source>
</evidence>
<dbReference type="InterPro" id="IPR027417">
    <property type="entry name" value="P-loop_NTPase"/>
</dbReference>
<reference evidence="3 4" key="1">
    <citation type="submission" date="2015-06" db="EMBL/GenBank/DDBJ databases">
        <title>Draft genome assembly of filamentous brackish cyanobacterium Limnoraphis robusta strain CS-951.</title>
        <authorList>
            <person name="Willis A."/>
            <person name="Parks M."/>
            <person name="Burford M.A."/>
        </authorList>
    </citation>
    <scope>NUCLEOTIDE SEQUENCE [LARGE SCALE GENOMIC DNA]</scope>
    <source>
        <strain evidence="3 4">CS-951</strain>
    </source>
</reference>
<dbReference type="EMBL" id="LATL02000081">
    <property type="protein sequence ID" value="KMW70695.1"/>
    <property type="molecule type" value="Genomic_DNA"/>
</dbReference>
<dbReference type="SUPFAM" id="SSF52540">
    <property type="entry name" value="P-loop containing nucleoside triphosphate hydrolases"/>
    <property type="match status" value="1"/>
</dbReference>
<dbReference type="PANTHER" id="PTHR40690:SF1">
    <property type="entry name" value="DUF1611 DOMAIN-CONTAINING PROTEIN"/>
    <property type="match status" value="1"/>
</dbReference>
<organism evidence="3 4">
    <name type="scientific">Limnoraphis robusta CS-951</name>
    <dbReference type="NCBI Taxonomy" id="1637645"/>
    <lineage>
        <taxon>Bacteria</taxon>
        <taxon>Bacillati</taxon>
        <taxon>Cyanobacteriota</taxon>
        <taxon>Cyanophyceae</taxon>
        <taxon>Oscillatoriophycideae</taxon>
        <taxon>Oscillatoriales</taxon>
        <taxon>Sirenicapillariaceae</taxon>
        <taxon>Limnoraphis</taxon>
    </lineage>
</organism>
<dbReference type="InterPro" id="IPR035086">
    <property type="entry name" value="DgcN-like_C"/>
</dbReference>
<dbReference type="OrthoDB" id="9778498at2"/>
<dbReference type="PIRSF" id="PIRSF026760">
    <property type="entry name" value="UCP026760"/>
    <property type="match status" value="1"/>
</dbReference>
<proteinExistence type="predicted"/>
<dbReference type="PANTHER" id="PTHR40690">
    <property type="entry name" value="GLL3100 PROTEIN"/>
    <property type="match status" value="1"/>
</dbReference>
<evidence type="ECO:0000259" key="2">
    <source>
        <dbReference type="Pfam" id="PF17396"/>
    </source>
</evidence>
<dbReference type="InterPro" id="IPR011669">
    <property type="entry name" value="DgcN-like"/>
</dbReference>
<dbReference type="Pfam" id="PF07755">
    <property type="entry name" value="DUF1611"/>
    <property type="match status" value="1"/>
</dbReference>
<name>A0A0J9EZR2_9CYAN</name>
<accession>A0A0J9EZR2</accession>
<dbReference type="InterPro" id="IPR035402">
    <property type="entry name" value="DgcN-like_N"/>
</dbReference>
<dbReference type="AlphaFoldDB" id="A0A0J9EZR2"/>
<feature type="domain" description="D-glutamate N-acetyltransferase-like C-terminal" evidence="1">
    <location>
        <begin position="153"/>
        <end position="353"/>
    </location>
</feature>
<sequence length="372" mass="39906">MTPENPQSQIQAGRLAILLHEGILGATGKTGLSLLRYSQANIVAVIDRDCAGKSLSELTGINRDVPIVASLKEALAYNPNILMIGIAPSGGALPEEWWLDLDDALEAGLSIVNGLHTKLIPLVEQRHKTNINQFLKPQQWIWDIRQEPPGLKIASAAARQLSCRRVLTVGTDMAIGKMSTGLELNKAAQKRGIRSKFIATGQGGLMLGEDGIPLDSVRVDFAAGAVEQMVMRFGKDCDLLIVEGQGSLIHPGSTATLPLLRGSQPTDLILAHRAGQTHIRNHPHVVIPPLSQVIELYEKIASVGGAMQSAKIVGISLNTYGLAEDVAREAIAQIQSETGLPCTDTVRFGAGILLDALLKREQGTGNREQFLQ</sequence>
<feature type="domain" description="D-glutamate N-acetyltransferase-like N-terminal" evidence="2">
    <location>
        <begin position="48"/>
        <end position="146"/>
    </location>
</feature>
<dbReference type="PATRIC" id="fig|1637645.4.peg.1602"/>
<dbReference type="Pfam" id="PF17396">
    <property type="entry name" value="DUF1611_N"/>
    <property type="match status" value="1"/>
</dbReference>
<evidence type="ECO:0008006" key="5">
    <source>
        <dbReference type="Google" id="ProtNLM"/>
    </source>
</evidence>
<protein>
    <recommendedName>
        <fullName evidence="5">DUF1611 domain-containing protein</fullName>
    </recommendedName>
</protein>